<sequence length="500" mass="57810">MDYQDCQHEGCNIPAVFYIEDKKLYGCSQHRVTHYLEFPFIALIDTFVVKKRVGILDEKRKEFVAFAENLNNGACSEEYQSLSDTIKEELQLILENLKKAISAGKHFKYESLYKEVGNVENLFSEDKEYISVIKAWSKGLTQARLEDQRSIELIKVELKQKYESKEEPMNRSIRKKYTNIGVQGAKINEMTIQQEQRNRQIEKSFSKSMMKLKEKEAEIEDLRELNQTLLEDCSNENKALEEKVKILVENLKEIQNENVKLTEEAKKAECDFDELMQSLTSNLSTSDYSDFSLLYKTKIIYYYWVESTVWECVYIEIDKFDLNNIHENYREVKTFIANCFPNKVRELIFNYGTSQRCSLSFYLEELVGVSQRVTGALYICNFEVSQDQLVPFFSANRHKELFGFPYCKLDLSSAPYFGGSLAGSTLEGLVLDGCFGSLYGGCSNNESHFENLIAGLSQEEDFRKNLQNIYMLYCGIEKNVVKNILANHGFGHVEIGSHSK</sequence>
<name>A0AAD1UF59_EUPCR</name>
<reference evidence="2" key="1">
    <citation type="submission" date="2023-07" db="EMBL/GenBank/DDBJ databases">
        <authorList>
            <consortium name="AG Swart"/>
            <person name="Singh M."/>
            <person name="Singh A."/>
            <person name="Seah K."/>
            <person name="Emmerich C."/>
        </authorList>
    </citation>
    <scope>NUCLEOTIDE SEQUENCE</scope>
    <source>
        <strain evidence="2">DP1</strain>
    </source>
</reference>
<comment type="caution">
    <text evidence="2">The sequence shown here is derived from an EMBL/GenBank/DDBJ whole genome shotgun (WGS) entry which is preliminary data.</text>
</comment>
<dbReference type="AlphaFoldDB" id="A0AAD1UF59"/>
<proteinExistence type="predicted"/>
<evidence type="ECO:0000313" key="3">
    <source>
        <dbReference type="Proteomes" id="UP001295684"/>
    </source>
</evidence>
<evidence type="ECO:0000313" key="2">
    <source>
        <dbReference type="EMBL" id="CAI2363983.1"/>
    </source>
</evidence>
<dbReference type="EMBL" id="CAMPGE010005136">
    <property type="protein sequence ID" value="CAI2363983.1"/>
    <property type="molecule type" value="Genomic_DNA"/>
</dbReference>
<dbReference type="Proteomes" id="UP001295684">
    <property type="component" value="Unassembled WGS sequence"/>
</dbReference>
<organism evidence="2 3">
    <name type="scientific">Euplotes crassus</name>
    <dbReference type="NCBI Taxonomy" id="5936"/>
    <lineage>
        <taxon>Eukaryota</taxon>
        <taxon>Sar</taxon>
        <taxon>Alveolata</taxon>
        <taxon>Ciliophora</taxon>
        <taxon>Intramacronucleata</taxon>
        <taxon>Spirotrichea</taxon>
        <taxon>Hypotrichia</taxon>
        <taxon>Euplotida</taxon>
        <taxon>Euplotidae</taxon>
        <taxon>Moneuplotes</taxon>
    </lineage>
</organism>
<protein>
    <submittedName>
        <fullName evidence="2">Uncharacterized protein</fullName>
    </submittedName>
</protein>
<feature type="coiled-coil region" evidence="1">
    <location>
        <begin position="205"/>
        <end position="278"/>
    </location>
</feature>
<accession>A0AAD1UF59</accession>
<keyword evidence="1" id="KW-0175">Coiled coil</keyword>
<keyword evidence="3" id="KW-1185">Reference proteome</keyword>
<gene>
    <name evidence="2" type="ORF">ECRASSUSDP1_LOCUS5323</name>
</gene>
<evidence type="ECO:0000256" key="1">
    <source>
        <dbReference type="SAM" id="Coils"/>
    </source>
</evidence>